<dbReference type="GO" id="GO:0000917">
    <property type="term" value="P:division septum assembly"/>
    <property type="evidence" value="ECO:0007669"/>
    <property type="project" value="TreeGrafter"/>
</dbReference>
<evidence type="ECO:0000259" key="11">
    <source>
        <dbReference type="SMART" id="SM00771"/>
    </source>
</evidence>
<evidence type="ECO:0000256" key="4">
    <source>
        <dbReference type="ARBA" id="ARBA00022692"/>
    </source>
</evidence>
<feature type="domain" description="ZipA C-terminal FtsZ-binding" evidence="11">
    <location>
        <begin position="206"/>
        <end position="333"/>
    </location>
</feature>
<reference evidence="13" key="1">
    <citation type="journal article" date="2018" name="Front. Microbiol.">
        <title>Genome-Based Analysis Reveals the Taxonomy and Diversity of the Family Idiomarinaceae.</title>
        <authorList>
            <person name="Liu Y."/>
            <person name="Lai Q."/>
            <person name="Shao Z."/>
        </authorList>
    </citation>
    <scope>NUCLEOTIDE SEQUENCE [LARGE SCALE GENOMIC DNA]</scope>
    <source>
        <strain evidence="13">GBPy7</strain>
    </source>
</reference>
<comment type="function">
    <text evidence="8 9">Essential cell division protein that stabilizes the FtsZ protofilaments by cross-linking them and that serves as a cytoplasmic membrane anchor for the Z ring. Also required for the recruitment to the septal ring of downstream cell division proteins.</text>
</comment>
<evidence type="ECO:0000256" key="5">
    <source>
        <dbReference type="ARBA" id="ARBA00022989"/>
    </source>
</evidence>
<dbReference type="RefSeq" id="WP_126766467.1">
    <property type="nucleotide sequence ID" value="NZ_PIPJ01000002.1"/>
</dbReference>
<evidence type="ECO:0000256" key="3">
    <source>
        <dbReference type="ARBA" id="ARBA00022618"/>
    </source>
</evidence>
<dbReference type="Pfam" id="PF04354">
    <property type="entry name" value="ZipA_C"/>
    <property type="match status" value="1"/>
</dbReference>
<name>A0A432W0X6_9GAMM</name>
<dbReference type="Proteomes" id="UP000288395">
    <property type="component" value="Unassembled WGS sequence"/>
</dbReference>
<evidence type="ECO:0000256" key="6">
    <source>
        <dbReference type="ARBA" id="ARBA00023136"/>
    </source>
</evidence>
<feature type="region of interest" description="Disordered" evidence="10">
    <location>
        <begin position="31"/>
        <end position="184"/>
    </location>
</feature>
<dbReference type="GO" id="GO:0043093">
    <property type="term" value="P:FtsZ-dependent cytokinesis"/>
    <property type="evidence" value="ECO:0007669"/>
    <property type="project" value="UniProtKB-UniRule"/>
</dbReference>
<keyword evidence="3 8" id="KW-0132">Cell division</keyword>
<comment type="subcellular location">
    <subcellularLocation>
        <location evidence="8">Cell inner membrane</location>
        <topology evidence="8">Single-pass type I membrane protein</topology>
    </subcellularLocation>
    <text evidence="8">Localizes to the Z ring in an FtsZ-dependent manner.</text>
</comment>
<evidence type="ECO:0000256" key="7">
    <source>
        <dbReference type="ARBA" id="ARBA00023306"/>
    </source>
</evidence>
<evidence type="ECO:0000313" key="13">
    <source>
        <dbReference type="Proteomes" id="UP000288395"/>
    </source>
</evidence>
<dbReference type="GO" id="GO:0032153">
    <property type="term" value="C:cell division site"/>
    <property type="evidence" value="ECO:0007669"/>
    <property type="project" value="UniProtKB-UniRule"/>
</dbReference>
<evidence type="ECO:0000256" key="8">
    <source>
        <dbReference type="HAMAP-Rule" id="MF_00509"/>
    </source>
</evidence>
<dbReference type="InterPro" id="IPR036765">
    <property type="entry name" value="ZipA_FtsZ-bd_C_sf"/>
</dbReference>
<dbReference type="SUPFAM" id="SSF64383">
    <property type="entry name" value="Cell-division protein ZipA, C-terminal domain"/>
    <property type="match status" value="1"/>
</dbReference>
<keyword evidence="6 8" id="KW-0472">Membrane</keyword>
<comment type="similarity">
    <text evidence="8 9">Belongs to the ZipA family.</text>
</comment>
<keyword evidence="2 8" id="KW-0997">Cell inner membrane</keyword>
<evidence type="ECO:0000256" key="9">
    <source>
        <dbReference type="RuleBase" id="RU003612"/>
    </source>
</evidence>
<keyword evidence="4 8" id="KW-0812">Transmembrane</keyword>
<proteinExistence type="inferred from homology"/>
<dbReference type="GO" id="GO:0005886">
    <property type="term" value="C:plasma membrane"/>
    <property type="evidence" value="ECO:0007669"/>
    <property type="project" value="UniProtKB-SubCell"/>
</dbReference>
<evidence type="ECO:0000256" key="1">
    <source>
        <dbReference type="ARBA" id="ARBA00022475"/>
    </source>
</evidence>
<dbReference type="HAMAP" id="MF_00509">
    <property type="entry name" value="ZipA"/>
    <property type="match status" value="1"/>
</dbReference>
<evidence type="ECO:0000313" key="12">
    <source>
        <dbReference type="EMBL" id="RUO22643.1"/>
    </source>
</evidence>
<dbReference type="AlphaFoldDB" id="A0A432W0X6"/>
<dbReference type="EMBL" id="PIPJ01000002">
    <property type="protein sequence ID" value="RUO22643.1"/>
    <property type="molecule type" value="Genomic_DNA"/>
</dbReference>
<dbReference type="OrthoDB" id="7054914at2"/>
<protein>
    <recommendedName>
        <fullName evidence="8 9">Cell division protein ZipA</fullName>
    </recommendedName>
</protein>
<keyword evidence="5 8" id="KW-1133">Transmembrane helix</keyword>
<keyword evidence="1 8" id="KW-1003">Cell membrane</keyword>
<sequence length="349" mass="38520">MDSFRIVLIIVGVVLIAGLVIHGVWTLRKNNQAGEKKRESVQRKRQQYENSQNDLLANTTDSESSASSDSFDELGLGRVKARKVSESGASAKRASDAGIGNERSEASAKVTAKPQQAWGDDDTEVEPGHRSLAAVRGVRTGTGSVSEQAKEDTGESFGDNPMQAATTPEADPELPSVRAKRDDGEVEQLPIDLASAEENEEVEPPQEEVITLFVSGDIKGTSLLETVTELGMKFGELDIFHRYEQPSGRGPLLFRMANMYNPGTFNLDDFSNFNTRGVVLFMTLPLKYDGHKAFTMMYNAANKIADAMPRAAVLDGNRNPMTKQSVQHTYQKIREFERRMRLAGLRQDY</sequence>
<comment type="caution">
    <text evidence="12">The sequence shown here is derived from an EMBL/GenBank/DDBJ whole genome shotgun (WGS) entry which is preliminary data.</text>
</comment>
<comment type="subunit">
    <text evidence="8">Interacts with FtsZ via their C-terminal domains.</text>
</comment>
<feature type="compositionally biased region" description="Polar residues" evidence="10">
    <location>
        <begin position="48"/>
        <end position="60"/>
    </location>
</feature>
<keyword evidence="7 8" id="KW-0131">Cell cycle</keyword>
<dbReference type="InterPro" id="IPR011919">
    <property type="entry name" value="Cell_div_ZipA"/>
</dbReference>
<evidence type="ECO:0000256" key="2">
    <source>
        <dbReference type="ARBA" id="ARBA00022519"/>
    </source>
</evidence>
<dbReference type="NCBIfam" id="TIGR02205">
    <property type="entry name" value="septum_zipA"/>
    <property type="match status" value="1"/>
</dbReference>
<dbReference type="Gene3D" id="3.30.1400.10">
    <property type="entry name" value="ZipA, C-terminal FtsZ-binding domain"/>
    <property type="match status" value="1"/>
</dbReference>
<accession>A0A432W0X6</accession>
<evidence type="ECO:0000256" key="10">
    <source>
        <dbReference type="SAM" id="MobiDB-lite"/>
    </source>
</evidence>
<gene>
    <name evidence="8 12" type="primary">zipA</name>
    <name evidence="12" type="ORF">CWE08_05615</name>
</gene>
<keyword evidence="13" id="KW-1185">Reference proteome</keyword>
<organism evidence="12 13">
    <name type="scientific">Aliidiomarina iranensis</name>
    <dbReference type="NCBI Taxonomy" id="1434071"/>
    <lineage>
        <taxon>Bacteria</taxon>
        <taxon>Pseudomonadati</taxon>
        <taxon>Pseudomonadota</taxon>
        <taxon>Gammaproteobacteria</taxon>
        <taxon>Alteromonadales</taxon>
        <taxon>Idiomarinaceae</taxon>
        <taxon>Aliidiomarina</taxon>
    </lineage>
</organism>
<dbReference type="InterPro" id="IPR007449">
    <property type="entry name" value="ZipA_FtsZ-bd_C"/>
</dbReference>
<dbReference type="PANTHER" id="PTHR38685">
    <property type="entry name" value="CELL DIVISION PROTEIN ZIPA"/>
    <property type="match status" value="1"/>
</dbReference>
<dbReference type="SMART" id="SM00771">
    <property type="entry name" value="ZipA_C"/>
    <property type="match status" value="1"/>
</dbReference>
<feature type="transmembrane region" description="Helical" evidence="8">
    <location>
        <begin position="6"/>
        <end position="27"/>
    </location>
</feature>
<dbReference type="PANTHER" id="PTHR38685:SF1">
    <property type="entry name" value="CELL DIVISION PROTEIN ZIPA"/>
    <property type="match status" value="1"/>
</dbReference>